<proteinExistence type="predicted"/>
<reference evidence="2" key="1">
    <citation type="submission" date="2019-03" db="EMBL/GenBank/DDBJ databases">
        <title>WGS assembly of Setaria viridis.</title>
        <authorList>
            <person name="Huang P."/>
            <person name="Jenkins J."/>
            <person name="Grimwood J."/>
            <person name="Barry K."/>
            <person name="Healey A."/>
            <person name="Mamidi S."/>
            <person name="Sreedasyam A."/>
            <person name="Shu S."/>
            <person name="Feldman M."/>
            <person name="Wu J."/>
            <person name="Yu Y."/>
            <person name="Chen C."/>
            <person name="Johnson J."/>
            <person name="Rokhsar D."/>
            <person name="Baxter I."/>
            <person name="Schmutz J."/>
            <person name="Brutnell T."/>
            <person name="Kellogg E."/>
        </authorList>
    </citation>
    <scope>NUCLEOTIDE SEQUENCE [LARGE SCALE GENOMIC DNA]</scope>
</reference>
<dbReference type="PANTHER" id="PTHR47906">
    <property type="entry name" value="OSJNBB0050O03.9 PROTEIN-RELATED"/>
    <property type="match status" value="1"/>
</dbReference>
<organism evidence="2 3">
    <name type="scientific">Setaria viridis</name>
    <name type="common">Green bristlegrass</name>
    <name type="synonym">Setaria italica subsp. viridis</name>
    <dbReference type="NCBI Taxonomy" id="4556"/>
    <lineage>
        <taxon>Eukaryota</taxon>
        <taxon>Viridiplantae</taxon>
        <taxon>Streptophyta</taxon>
        <taxon>Embryophyta</taxon>
        <taxon>Tracheophyta</taxon>
        <taxon>Spermatophyta</taxon>
        <taxon>Magnoliopsida</taxon>
        <taxon>Liliopsida</taxon>
        <taxon>Poales</taxon>
        <taxon>Poaceae</taxon>
        <taxon>PACMAD clade</taxon>
        <taxon>Panicoideae</taxon>
        <taxon>Panicodae</taxon>
        <taxon>Paniceae</taxon>
        <taxon>Cenchrinae</taxon>
        <taxon>Setaria</taxon>
    </lineage>
</organism>
<gene>
    <name evidence="2" type="ORF">SEVIR_9G509100v2</name>
</gene>
<sequence length="332" mass="37274">MGKQNKIGSTDVIYREKYITWTDDTTEFMLQWYVDYQKDKPATFRWKQHHHHLCAEALNATFGIGATRHQVYRHFRAFKEKWNWISHAMAKSGNGFDAASRKFNLTYSEKLPCKLGTGKYNYLTRPIKFFHLMEELFGESAQANEFLAIDQNTLDVEDDKSESGSDDSLTAEHIENDSDTIARSSPAVVENIARSSPVVVETIAHSSPPVKHTIACSSPQAVGFSLKHRKDKPKHAKALENDPIAGSIIMLAKSIAAPSNPYANLWKHIEDIPFPPRDKVDIASFLSNPEQVYLHNYLNAASNQSFGTWVTDYLGAKYSTSGGYAGEYGSSV</sequence>
<dbReference type="AlphaFoldDB" id="A0A4U6TJW2"/>
<evidence type="ECO:0000256" key="1">
    <source>
        <dbReference type="SAM" id="MobiDB-lite"/>
    </source>
</evidence>
<name>A0A4U6TJW2_SETVI</name>
<dbReference type="Proteomes" id="UP000298652">
    <property type="component" value="Chromosome 9"/>
</dbReference>
<evidence type="ECO:0008006" key="4">
    <source>
        <dbReference type="Google" id="ProtNLM"/>
    </source>
</evidence>
<protein>
    <recommendedName>
        <fullName evidence="4">Myb/SANT-like domain-containing protein</fullName>
    </recommendedName>
</protein>
<accession>A0A4U6TJW2</accession>
<dbReference type="OMA" id="WKCIEDI"/>
<keyword evidence="3" id="KW-1185">Reference proteome</keyword>
<feature type="region of interest" description="Disordered" evidence="1">
    <location>
        <begin position="157"/>
        <end position="177"/>
    </location>
</feature>
<dbReference type="Gramene" id="TKV97656">
    <property type="protein sequence ID" value="TKV97656"/>
    <property type="gene ID" value="SEVIR_9G509100v2"/>
</dbReference>
<evidence type="ECO:0000313" key="2">
    <source>
        <dbReference type="EMBL" id="TKV97656.1"/>
    </source>
</evidence>
<evidence type="ECO:0000313" key="3">
    <source>
        <dbReference type="Proteomes" id="UP000298652"/>
    </source>
</evidence>
<dbReference type="PANTHER" id="PTHR47906:SF3">
    <property type="entry name" value="EXPRESSED PROTEIN"/>
    <property type="match status" value="1"/>
</dbReference>
<dbReference type="EMBL" id="CM016560">
    <property type="protein sequence ID" value="TKV97656.1"/>
    <property type="molecule type" value="Genomic_DNA"/>
</dbReference>